<evidence type="ECO:0000313" key="8">
    <source>
        <dbReference type="Proteomes" id="UP001501265"/>
    </source>
</evidence>
<dbReference type="InterPro" id="IPR006059">
    <property type="entry name" value="SBP"/>
</dbReference>
<dbReference type="RefSeq" id="WP_345622075.1">
    <property type="nucleotide sequence ID" value="NZ_BAABIG010000052.1"/>
</dbReference>
<dbReference type="SUPFAM" id="SSF53850">
    <property type="entry name" value="Periplasmic binding protein-like II"/>
    <property type="match status" value="1"/>
</dbReference>
<keyword evidence="3" id="KW-0472">Membrane</keyword>
<evidence type="ECO:0000256" key="6">
    <source>
        <dbReference type="SAM" id="SignalP"/>
    </source>
</evidence>
<dbReference type="EMBL" id="BAABIG010000052">
    <property type="protein sequence ID" value="GAA4810944.1"/>
    <property type="molecule type" value="Genomic_DNA"/>
</dbReference>
<dbReference type="PROSITE" id="PS51257">
    <property type="entry name" value="PROKAR_LIPOPROTEIN"/>
    <property type="match status" value="1"/>
</dbReference>
<proteinExistence type="predicted"/>
<sequence length="421" mass="44140">MRATRPVAAVLATASLAALTAACSSDTAGGGGDGALKVAANSTDRVPMDAVVAAFTKEHPDIEVDVTYADTDQLQSTLRTQLSSGTAPDVFTVWPGNGNPAAVQVLHKGGYLADLSGYGFVSKIAEGDKSVTQVDGKTYIVPVTFNGIGAIYDKATLREIGGTEPKNWDDVLNLCERAKDKGKVLLALGNQTPWVTQLVDYALAATTVYTKTPDFDDDLAAGKATFAGSAWKKTLQQYLDLDKAGCFTKNPVGTSYETSIADVAQGKAVGLVQVTTSIPQVQKEAGDDAELGMFALPASDDAAETRIPGAVSAAYGVNAAGKHKAEAKTFAEYLASAEGQKIYAEEGGTLPALPNDAFEADPALDVLIDMQQNGRTVPFMDQRWPTPEVQQTHFTAVQKLFSGDASVDEALKSMDESVDAG</sequence>
<keyword evidence="4" id="KW-0564">Palmitate</keyword>
<dbReference type="Pfam" id="PF01547">
    <property type="entry name" value="SBP_bac_1"/>
    <property type="match status" value="1"/>
</dbReference>
<comment type="caution">
    <text evidence="7">The sequence shown here is derived from an EMBL/GenBank/DDBJ whole genome shotgun (WGS) entry which is preliminary data.</text>
</comment>
<dbReference type="InterPro" id="IPR050490">
    <property type="entry name" value="Bact_solute-bd_prot1"/>
</dbReference>
<reference evidence="8" key="1">
    <citation type="journal article" date="2019" name="Int. J. Syst. Evol. Microbiol.">
        <title>The Global Catalogue of Microorganisms (GCM) 10K type strain sequencing project: providing services to taxonomists for standard genome sequencing and annotation.</title>
        <authorList>
            <consortium name="The Broad Institute Genomics Platform"/>
            <consortium name="The Broad Institute Genome Sequencing Center for Infectious Disease"/>
            <person name="Wu L."/>
            <person name="Ma J."/>
        </authorList>
    </citation>
    <scope>NUCLEOTIDE SEQUENCE [LARGE SCALE GENOMIC DNA]</scope>
    <source>
        <strain evidence="8">JCM 18081</strain>
    </source>
</reference>
<dbReference type="PANTHER" id="PTHR43649">
    <property type="entry name" value="ARABINOSE-BINDING PROTEIN-RELATED"/>
    <property type="match status" value="1"/>
</dbReference>
<gene>
    <name evidence="7" type="ORF">GCM10023220_47230</name>
</gene>
<keyword evidence="2 6" id="KW-0732">Signal</keyword>
<dbReference type="PANTHER" id="PTHR43649:SF33">
    <property type="entry name" value="POLYGALACTURONAN_RHAMNOGALACTURONAN-BINDING PROTEIN YTCQ"/>
    <property type="match status" value="1"/>
</dbReference>
<keyword evidence="8" id="KW-1185">Reference proteome</keyword>
<accession>A0ABP9CMN5</accession>
<evidence type="ECO:0000256" key="4">
    <source>
        <dbReference type="ARBA" id="ARBA00023139"/>
    </source>
</evidence>
<name>A0ABP9CMN5_9ACTN</name>
<evidence type="ECO:0000313" key="7">
    <source>
        <dbReference type="EMBL" id="GAA4810944.1"/>
    </source>
</evidence>
<dbReference type="Gene3D" id="3.40.190.10">
    <property type="entry name" value="Periplasmic binding protein-like II"/>
    <property type="match status" value="2"/>
</dbReference>
<evidence type="ECO:0000256" key="1">
    <source>
        <dbReference type="ARBA" id="ARBA00022475"/>
    </source>
</evidence>
<protein>
    <submittedName>
        <fullName evidence="7">Extracellular solute-binding protein</fullName>
    </submittedName>
</protein>
<evidence type="ECO:0000256" key="3">
    <source>
        <dbReference type="ARBA" id="ARBA00023136"/>
    </source>
</evidence>
<organism evidence="7 8">
    <name type="scientific">Streptomyces ziwulingensis</name>
    <dbReference type="NCBI Taxonomy" id="1045501"/>
    <lineage>
        <taxon>Bacteria</taxon>
        <taxon>Bacillati</taxon>
        <taxon>Actinomycetota</taxon>
        <taxon>Actinomycetes</taxon>
        <taxon>Kitasatosporales</taxon>
        <taxon>Streptomycetaceae</taxon>
        <taxon>Streptomyces</taxon>
    </lineage>
</organism>
<evidence type="ECO:0000256" key="2">
    <source>
        <dbReference type="ARBA" id="ARBA00022729"/>
    </source>
</evidence>
<dbReference type="Proteomes" id="UP001501265">
    <property type="component" value="Unassembled WGS sequence"/>
</dbReference>
<feature type="chain" id="PRO_5045118636" evidence="6">
    <location>
        <begin position="18"/>
        <end position="421"/>
    </location>
</feature>
<keyword evidence="1" id="KW-1003">Cell membrane</keyword>
<feature type="signal peptide" evidence="6">
    <location>
        <begin position="1"/>
        <end position="17"/>
    </location>
</feature>
<evidence type="ECO:0000256" key="5">
    <source>
        <dbReference type="ARBA" id="ARBA00023288"/>
    </source>
</evidence>
<keyword evidence="5" id="KW-0449">Lipoprotein</keyword>